<accession>A0A554MTQ8</accession>
<organism evidence="2 3">
    <name type="scientific">Haloglomus irregulare</name>
    <dbReference type="NCBI Taxonomy" id="2234134"/>
    <lineage>
        <taxon>Archaea</taxon>
        <taxon>Methanobacteriati</taxon>
        <taxon>Methanobacteriota</taxon>
        <taxon>Stenosarchaea group</taxon>
        <taxon>Halobacteria</taxon>
        <taxon>Halobacteriales</taxon>
        <taxon>Natronomonadaceae</taxon>
        <taxon>Haloglomus</taxon>
    </lineage>
</organism>
<dbReference type="InParanoid" id="A0A554MTQ8"/>
<feature type="non-terminal residue" evidence="2">
    <location>
        <position position="1"/>
    </location>
</feature>
<dbReference type="AlphaFoldDB" id="A0A554MTQ8"/>
<evidence type="ECO:0008006" key="4">
    <source>
        <dbReference type="Google" id="ProtNLM"/>
    </source>
</evidence>
<proteinExistence type="predicted"/>
<protein>
    <recommendedName>
        <fullName evidence="4">LVIVD repeat-containing protein</fullName>
    </recommendedName>
</protein>
<evidence type="ECO:0000313" key="2">
    <source>
        <dbReference type="EMBL" id="TSD08512.1"/>
    </source>
</evidence>
<dbReference type="Proteomes" id="UP000319894">
    <property type="component" value="Unassembled WGS sequence"/>
</dbReference>
<dbReference type="InterPro" id="IPR013211">
    <property type="entry name" value="LVIVD"/>
</dbReference>
<sequence length="254" mass="26270">DLTVHDGVAYLAHWDAGTVLLDVSDPSSPTFLARIGGRSPAELAAFTGDESRTAATEPPGNHHHAATDGDGLLGVGVESWDVTPDDDDGGGPGAITLYDASDPGAPEELAVIDPPPTPDPTLGGVPTTSHNFEFRGDRLYTSWYRGGVRVYDVRDPVEPELLARWRDSHGTAFWNAEPATDGAFVAPSWKGRDDDGGFVLDAAALYTFRDPGPPADGTTTATDGQSGLGPLAGVSGLAGAGLAARRLLGRDDGG</sequence>
<dbReference type="EMBL" id="QMDX01000052">
    <property type="protein sequence ID" value="TSD08512.1"/>
    <property type="molecule type" value="Genomic_DNA"/>
</dbReference>
<evidence type="ECO:0000256" key="1">
    <source>
        <dbReference type="SAM" id="MobiDB-lite"/>
    </source>
</evidence>
<feature type="compositionally biased region" description="Low complexity" evidence="1">
    <location>
        <begin position="215"/>
        <end position="228"/>
    </location>
</feature>
<reference evidence="2 3" key="1">
    <citation type="submission" date="2018-06" db="EMBL/GenBank/DDBJ databases">
        <title>Natronomonas sp. F16-60 a new haloarchaeon isolated from a solar saltern of Isla Cristina, Huelva, Spain.</title>
        <authorList>
            <person name="Duran-Viseras A."/>
            <person name="Sanchez-Porro C."/>
            <person name="Ventosa A."/>
        </authorList>
    </citation>
    <scope>NUCLEOTIDE SEQUENCE [LARGE SCALE GENOMIC DNA]</scope>
    <source>
        <strain evidence="2 3">F16-60</strain>
    </source>
</reference>
<name>A0A554MTQ8_9EURY</name>
<feature type="region of interest" description="Disordered" evidence="1">
    <location>
        <begin position="48"/>
        <end position="71"/>
    </location>
</feature>
<evidence type="ECO:0000313" key="3">
    <source>
        <dbReference type="Proteomes" id="UP000319894"/>
    </source>
</evidence>
<feature type="region of interest" description="Disordered" evidence="1">
    <location>
        <begin position="209"/>
        <end position="228"/>
    </location>
</feature>
<keyword evidence="3" id="KW-1185">Reference proteome</keyword>
<dbReference type="Pfam" id="PF08309">
    <property type="entry name" value="LVIVD"/>
    <property type="match status" value="1"/>
</dbReference>
<gene>
    <name evidence="2" type="ORF">DP107_19605</name>
</gene>
<dbReference type="RefSeq" id="WP_394348562.1">
    <property type="nucleotide sequence ID" value="NZ_QMDX01000052.1"/>
</dbReference>
<comment type="caution">
    <text evidence="2">The sequence shown here is derived from an EMBL/GenBank/DDBJ whole genome shotgun (WGS) entry which is preliminary data.</text>
</comment>